<dbReference type="Gene3D" id="3.40.50.970">
    <property type="match status" value="2"/>
</dbReference>
<evidence type="ECO:0000256" key="7">
    <source>
        <dbReference type="ARBA" id="ARBA00022723"/>
    </source>
</evidence>
<dbReference type="CDD" id="cd07033">
    <property type="entry name" value="TPP_PYR_DXS_TK_like"/>
    <property type="match status" value="1"/>
</dbReference>
<dbReference type="SMART" id="SM00861">
    <property type="entry name" value="Transket_pyr"/>
    <property type="match status" value="1"/>
</dbReference>
<dbReference type="InterPro" id="IPR005478">
    <property type="entry name" value="Transketolase_bac-like"/>
</dbReference>
<feature type="compositionally biased region" description="Acidic residues" evidence="12">
    <location>
        <begin position="702"/>
        <end position="711"/>
    </location>
</feature>
<comment type="subunit">
    <text evidence="4">Homodimer.</text>
</comment>
<dbReference type="PANTHER" id="PTHR43522:SF2">
    <property type="entry name" value="TRANSKETOLASE 1-RELATED"/>
    <property type="match status" value="1"/>
</dbReference>
<dbReference type="PANTHER" id="PTHR43522">
    <property type="entry name" value="TRANSKETOLASE"/>
    <property type="match status" value="1"/>
</dbReference>
<gene>
    <name evidence="14" type="primary">tkt</name>
    <name evidence="14" type="ORF">ACFFGN_14550</name>
</gene>
<proteinExistence type="inferred from homology"/>
<feature type="domain" description="Transketolase-like pyrimidine-binding" evidence="13">
    <location>
        <begin position="348"/>
        <end position="528"/>
    </location>
</feature>
<feature type="region of interest" description="Disordered" evidence="12">
    <location>
        <begin position="82"/>
        <end position="102"/>
    </location>
</feature>
<reference evidence="14 15" key="1">
    <citation type="submission" date="2024-09" db="EMBL/GenBank/DDBJ databases">
        <authorList>
            <person name="Sun Q."/>
            <person name="Mori K."/>
        </authorList>
    </citation>
    <scope>NUCLEOTIDE SEQUENCE [LARGE SCALE GENOMIC DNA]</scope>
    <source>
        <strain evidence="14 15">CGMCC 1.15906</strain>
    </source>
</reference>
<evidence type="ECO:0000256" key="11">
    <source>
        <dbReference type="NCBIfam" id="TIGR00232"/>
    </source>
</evidence>
<name>A0ABV6QMS4_9ACTN</name>
<dbReference type="GO" id="GO:0004802">
    <property type="term" value="F:transketolase activity"/>
    <property type="evidence" value="ECO:0007669"/>
    <property type="project" value="UniProtKB-EC"/>
</dbReference>
<organism evidence="14 15">
    <name type="scientific">Kribbella deserti</name>
    <dbReference type="NCBI Taxonomy" id="1926257"/>
    <lineage>
        <taxon>Bacteria</taxon>
        <taxon>Bacillati</taxon>
        <taxon>Actinomycetota</taxon>
        <taxon>Actinomycetes</taxon>
        <taxon>Propionibacteriales</taxon>
        <taxon>Kribbellaceae</taxon>
        <taxon>Kribbella</taxon>
    </lineage>
</organism>
<evidence type="ECO:0000256" key="2">
    <source>
        <dbReference type="ARBA" id="ARBA00001964"/>
    </source>
</evidence>
<keyword evidence="9" id="KW-0786">Thiamine pyrophosphate</keyword>
<evidence type="ECO:0000256" key="3">
    <source>
        <dbReference type="ARBA" id="ARBA00007131"/>
    </source>
</evidence>
<dbReference type="Gene3D" id="3.40.50.920">
    <property type="match status" value="1"/>
</dbReference>
<dbReference type="EMBL" id="JBHLTC010000018">
    <property type="protein sequence ID" value="MFC0625296.1"/>
    <property type="molecule type" value="Genomic_DNA"/>
</dbReference>
<evidence type="ECO:0000256" key="8">
    <source>
        <dbReference type="ARBA" id="ARBA00022842"/>
    </source>
</evidence>
<evidence type="ECO:0000313" key="15">
    <source>
        <dbReference type="Proteomes" id="UP001589890"/>
    </source>
</evidence>
<dbReference type="InterPro" id="IPR033247">
    <property type="entry name" value="Transketolase_fam"/>
</dbReference>
<dbReference type="Pfam" id="PF00456">
    <property type="entry name" value="Transketolase_N"/>
    <property type="match status" value="1"/>
</dbReference>
<dbReference type="PROSITE" id="PS00802">
    <property type="entry name" value="TRANSKETOLASE_2"/>
    <property type="match status" value="1"/>
</dbReference>
<keyword evidence="6 14" id="KW-0808">Transferase</keyword>
<protein>
    <recommendedName>
        <fullName evidence="5 11">Transketolase</fullName>
        <ecNumber evidence="5 11">2.2.1.1</ecNumber>
    </recommendedName>
</protein>
<keyword evidence="15" id="KW-1185">Reference proteome</keyword>
<evidence type="ECO:0000256" key="9">
    <source>
        <dbReference type="ARBA" id="ARBA00023052"/>
    </source>
</evidence>
<dbReference type="Proteomes" id="UP001589890">
    <property type="component" value="Unassembled WGS sequence"/>
</dbReference>
<evidence type="ECO:0000256" key="12">
    <source>
        <dbReference type="SAM" id="MobiDB-lite"/>
    </source>
</evidence>
<dbReference type="InterPro" id="IPR055152">
    <property type="entry name" value="Transketolase-like_C_2"/>
</dbReference>
<dbReference type="InterPro" id="IPR005474">
    <property type="entry name" value="Transketolase_N"/>
</dbReference>
<evidence type="ECO:0000256" key="1">
    <source>
        <dbReference type="ARBA" id="ARBA00001946"/>
    </source>
</evidence>
<comment type="catalytic activity">
    <reaction evidence="10">
        <text>D-sedoheptulose 7-phosphate + D-glyceraldehyde 3-phosphate = aldehydo-D-ribose 5-phosphate + D-xylulose 5-phosphate</text>
        <dbReference type="Rhea" id="RHEA:10508"/>
        <dbReference type="ChEBI" id="CHEBI:57483"/>
        <dbReference type="ChEBI" id="CHEBI:57737"/>
        <dbReference type="ChEBI" id="CHEBI:58273"/>
        <dbReference type="ChEBI" id="CHEBI:59776"/>
        <dbReference type="EC" id="2.2.1.1"/>
    </reaction>
</comment>
<dbReference type="Pfam" id="PF22613">
    <property type="entry name" value="Transketolase_C_1"/>
    <property type="match status" value="1"/>
</dbReference>
<keyword evidence="7" id="KW-0479">Metal-binding</keyword>
<dbReference type="InterPro" id="IPR009014">
    <property type="entry name" value="Transketo_C/PFOR_II"/>
</dbReference>
<dbReference type="RefSeq" id="WP_380048737.1">
    <property type="nucleotide sequence ID" value="NZ_JBHLTC010000018.1"/>
</dbReference>
<comment type="caution">
    <text evidence="14">The sequence shown here is derived from an EMBL/GenBank/DDBJ whole genome shotgun (WGS) entry which is preliminary data.</text>
</comment>
<dbReference type="InterPro" id="IPR029061">
    <property type="entry name" value="THDP-binding"/>
</dbReference>
<accession>A0ABV6QMS4</accession>
<comment type="cofactor">
    <cofactor evidence="2">
        <name>thiamine diphosphate</name>
        <dbReference type="ChEBI" id="CHEBI:58937"/>
    </cofactor>
</comment>
<keyword evidence="8" id="KW-0460">Magnesium</keyword>
<dbReference type="EC" id="2.2.1.1" evidence="5 11"/>
<dbReference type="CDD" id="cd02012">
    <property type="entry name" value="TPP_TK"/>
    <property type="match status" value="1"/>
</dbReference>
<feature type="region of interest" description="Disordered" evidence="12">
    <location>
        <begin position="677"/>
        <end position="711"/>
    </location>
</feature>
<comment type="cofactor">
    <cofactor evidence="1">
        <name>Mg(2+)</name>
        <dbReference type="ChEBI" id="CHEBI:18420"/>
    </cofactor>
</comment>
<dbReference type="InterPro" id="IPR005475">
    <property type="entry name" value="Transketolase-like_Pyr-bd"/>
</dbReference>
<evidence type="ECO:0000256" key="6">
    <source>
        <dbReference type="ARBA" id="ARBA00022679"/>
    </source>
</evidence>
<evidence type="ECO:0000256" key="10">
    <source>
        <dbReference type="ARBA" id="ARBA00049473"/>
    </source>
</evidence>
<evidence type="ECO:0000259" key="13">
    <source>
        <dbReference type="SMART" id="SM00861"/>
    </source>
</evidence>
<evidence type="ECO:0000313" key="14">
    <source>
        <dbReference type="EMBL" id="MFC0625296.1"/>
    </source>
</evidence>
<evidence type="ECO:0000256" key="5">
    <source>
        <dbReference type="ARBA" id="ARBA00013152"/>
    </source>
</evidence>
<dbReference type="Pfam" id="PF02779">
    <property type="entry name" value="Transket_pyr"/>
    <property type="match status" value="1"/>
</dbReference>
<dbReference type="SUPFAM" id="SSF52922">
    <property type="entry name" value="TK C-terminal domain-like"/>
    <property type="match status" value="1"/>
</dbReference>
<dbReference type="SUPFAM" id="SSF52518">
    <property type="entry name" value="Thiamin diphosphate-binding fold (THDP-binding)"/>
    <property type="match status" value="2"/>
</dbReference>
<evidence type="ECO:0000256" key="4">
    <source>
        <dbReference type="ARBA" id="ARBA00011738"/>
    </source>
</evidence>
<dbReference type="NCBIfam" id="TIGR00232">
    <property type="entry name" value="tktlase_bact"/>
    <property type="match status" value="1"/>
</dbReference>
<dbReference type="InterPro" id="IPR020826">
    <property type="entry name" value="Transketolase_BS"/>
</dbReference>
<comment type="similarity">
    <text evidence="3">Belongs to the transketolase family.</text>
</comment>
<sequence length="711" mass="75825">MDAVEKVGNGHPGTAMSLAPAAYLLFQKVMRHNPADPTWAGRDRFVLSCGHSSLTLYIQLYLAGFGLELDDLKALRTWGSLTPGHPEHGHTKGVETTTGPLGQGVGNAVGMAMAARRERGLFDPDTAKGESLFDHHIYAIASDGDLEEGVASEASSLAGHQQLGNLTLIWDDNRISIEDDTAIAFTEDVAARYAAYGWDVREVDWTNDGTGYEENVQALYDAIQAGNAVTDKPSFIRLRTIIGWPAPNKQNTGKIHGSALGADEVAATKKVLGYDPEKTFDVAADVIEHTRKAVERGTALQTEWQQKYDAWASASAERAELFQRLEKRELPAGWADALPSWEADAKGVATRSASGDTLSALAPKLPELWGGSADLAGSNNTTPKGEPSFIPAEHATKEYQGNEYGRVLHFGIREHGMGAILNGIALHGGTRPYGGTFLVFSDYMRPSVRLAALMKLPVTYVWTHDSIGLGEDGPTHQPVEHLASLRAIPGLDVVRPGDANETAAAWKAVLENTDRPAALALTRQNVPTYPRGTEGFATTEGVAKGGYTLLDTEGTPDVVLIATGSELQLAVEARTKLAEQGVQARVVSMVCREWFDEQDASYRDEVIPPSVRARVSVEAGIALGWREVVGDAGRSVSLEHFGASADYKVLFSEFGITADAVVQAARDSIAAAAELGGAGVSAQRRPAGPVGPGDDASVSADPDADATNERN</sequence>